<dbReference type="RefSeq" id="WP_113957768.1">
    <property type="nucleotide sequence ID" value="NZ_QNRR01000002.1"/>
</dbReference>
<sequence>MPDGLTYHELQGPALEPWLDQLGQLRIAVFREYPYLYDGSLEYERDYLRTYSGAPDSLVVLVTNTSGEVVGATTCIPLKNEGPEFQEPFLKHGFHVDEVCYFGESILLPELRGQGVGKEFFRRREAHAARLGSRWTSFCAVDRDPADPRRPEGYRPLDSFWQAQGYAKRPGMQATFVWKEIGEEAESPKTLTFWLKKWTR</sequence>
<dbReference type="Gene3D" id="3.40.630.30">
    <property type="match status" value="1"/>
</dbReference>
<evidence type="ECO:0000259" key="1">
    <source>
        <dbReference type="PROSITE" id="PS51186"/>
    </source>
</evidence>
<dbReference type="CDD" id="cd04301">
    <property type="entry name" value="NAT_SF"/>
    <property type="match status" value="1"/>
</dbReference>
<proteinExistence type="predicted"/>
<evidence type="ECO:0000313" key="2">
    <source>
        <dbReference type="EMBL" id="RBP46239.1"/>
    </source>
</evidence>
<evidence type="ECO:0000313" key="3">
    <source>
        <dbReference type="Proteomes" id="UP000253426"/>
    </source>
</evidence>
<keyword evidence="3" id="KW-1185">Reference proteome</keyword>
<dbReference type="OrthoDB" id="187903at2"/>
<dbReference type="InterPro" id="IPR016181">
    <property type="entry name" value="Acyl_CoA_acyltransferase"/>
</dbReference>
<name>A0A366HSK6_9BACT</name>
<gene>
    <name evidence="2" type="ORF">DES53_102625</name>
</gene>
<dbReference type="AlphaFoldDB" id="A0A366HSK6"/>
<dbReference type="InterPro" id="IPR000182">
    <property type="entry name" value="GNAT_dom"/>
</dbReference>
<dbReference type="PROSITE" id="PS51186">
    <property type="entry name" value="GNAT"/>
    <property type="match status" value="1"/>
</dbReference>
<dbReference type="Pfam" id="PF00583">
    <property type="entry name" value="Acetyltransf_1"/>
    <property type="match status" value="1"/>
</dbReference>
<dbReference type="SUPFAM" id="SSF55729">
    <property type="entry name" value="Acyl-CoA N-acyltransferases (Nat)"/>
    <property type="match status" value="1"/>
</dbReference>
<dbReference type="Proteomes" id="UP000253426">
    <property type="component" value="Unassembled WGS sequence"/>
</dbReference>
<organism evidence="2 3">
    <name type="scientific">Roseimicrobium gellanilyticum</name>
    <dbReference type="NCBI Taxonomy" id="748857"/>
    <lineage>
        <taxon>Bacteria</taxon>
        <taxon>Pseudomonadati</taxon>
        <taxon>Verrucomicrobiota</taxon>
        <taxon>Verrucomicrobiia</taxon>
        <taxon>Verrucomicrobiales</taxon>
        <taxon>Verrucomicrobiaceae</taxon>
        <taxon>Roseimicrobium</taxon>
    </lineage>
</organism>
<reference evidence="2 3" key="1">
    <citation type="submission" date="2018-06" db="EMBL/GenBank/DDBJ databases">
        <title>Genomic Encyclopedia of Type Strains, Phase IV (KMG-IV): sequencing the most valuable type-strain genomes for metagenomic binning, comparative biology and taxonomic classification.</title>
        <authorList>
            <person name="Goeker M."/>
        </authorList>
    </citation>
    <scope>NUCLEOTIDE SEQUENCE [LARGE SCALE GENOMIC DNA]</scope>
    <source>
        <strain evidence="2 3">DSM 25532</strain>
    </source>
</reference>
<comment type="caution">
    <text evidence="2">The sequence shown here is derived from an EMBL/GenBank/DDBJ whole genome shotgun (WGS) entry which is preliminary data.</text>
</comment>
<dbReference type="GO" id="GO:0016747">
    <property type="term" value="F:acyltransferase activity, transferring groups other than amino-acyl groups"/>
    <property type="evidence" value="ECO:0007669"/>
    <property type="project" value="InterPro"/>
</dbReference>
<protein>
    <recommendedName>
        <fullName evidence="1">N-acetyltransferase domain-containing protein</fullName>
    </recommendedName>
</protein>
<accession>A0A366HSK6</accession>
<feature type="domain" description="N-acetyltransferase" evidence="1">
    <location>
        <begin position="5"/>
        <end position="200"/>
    </location>
</feature>
<dbReference type="EMBL" id="QNRR01000002">
    <property type="protein sequence ID" value="RBP46239.1"/>
    <property type="molecule type" value="Genomic_DNA"/>
</dbReference>